<evidence type="ECO:0000313" key="2">
    <source>
        <dbReference type="Proteomes" id="UP000015503"/>
    </source>
</evidence>
<keyword evidence="2" id="KW-1185">Reference proteome</keyword>
<reference evidence="1 2" key="1">
    <citation type="journal article" date="2013" name="Genome Announc.">
        <title>Complete Genome Sequence of the Carbazole Degrader Pseudomonas resinovorans Strain CA10 (NBRC 106553).</title>
        <authorList>
            <person name="Shintani M."/>
            <person name="Hosoyama A."/>
            <person name="Ohji S."/>
            <person name="Tsuchikane K."/>
            <person name="Takarada H."/>
            <person name="Yamazoe A."/>
            <person name="Fujita N."/>
            <person name="Nojiri H."/>
        </authorList>
    </citation>
    <scope>NUCLEOTIDE SEQUENCE [LARGE SCALE GENOMIC DNA]</scope>
    <source>
        <strain evidence="1 2">NBRC 106553</strain>
    </source>
</reference>
<organism evidence="1 2">
    <name type="scientific">Metapseudomonas resinovorans NBRC 106553</name>
    <dbReference type="NCBI Taxonomy" id="1245471"/>
    <lineage>
        <taxon>Bacteria</taxon>
        <taxon>Pseudomonadati</taxon>
        <taxon>Pseudomonadota</taxon>
        <taxon>Gammaproteobacteria</taxon>
        <taxon>Pseudomonadales</taxon>
        <taxon>Pseudomonadaceae</taxon>
        <taxon>Metapseudomonas</taxon>
    </lineage>
</organism>
<dbReference type="KEGG" id="pre:PCA10_46500"/>
<accession>S6AIA9</accession>
<dbReference type="RefSeq" id="WP_016494511.1">
    <property type="nucleotide sequence ID" value="NC_021499.1"/>
</dbReference>
<evidence type="ECO:0008006" key="3">
    <source>
        <dbReference type="Google" id="ProtNLM"/>
    </source>
</evidence>
<dbReference type="Proteomes" id="UP000015503">
    <property type="component" value="Chromosome"/>
</dbReference>
<dbReference type="STRING" id="1245471.PCA10_46500"/>
<dbReference type="HOGENOM" id="CLU_1287965_0_0_6"/>
<dbReference type="EMBL" id="AP013068">
    <property type="protein sequence ID" value="BAN50382.1"/>
    <property type="molecule type" value="Genomic_DNA"/>
</dbReference>
<sequence length="226" mass="25044">MKYACLLLSLLVLAGCKSLTGLNLEDDYRGDDVGHVVIGLGGTAGAQYYSVALYYKRSMFNAGKLDELSRFVYPPLFELVSKPDYVTEQEEGRVLTAKLAPGEYEFVNFHATIYNQVVYSAGAPFSIPFTVRAGETTYLGNYRAVASEGQGPMGGVKGTPLFLLQDEAERDLALARKREPGLFKTVQNATPKAAWIKREFFVDELPTEVVQKQRGRMSMQEMLWGG</sequence>
<dbReference type="AlphaFoldDB" id="S6AIA9"/>
<name>S6AIA9_METRE</name>
<dbReference type="PROSITE" id="PS51257">
    <property type="entry name" value="PROKAR_LIPOPROTEIN"/>
    <property type="match status" value="1"/>
</dbReference>
<proteinExistence type="predicted"/>
<protein>
    <recommendedName>
        <fullName evidence="3">Lipoprotein</fullName>
    </recommendedName>
</protein>
<evidence type="ECO:0000313" key="1">
    <source>
        <dbReference type="EMBL" id="BAN50382.1"/>
    </source>
</evidence>
<dbReference type="OrthoDB" id="8586610at2"/>
<dbReference type="PATRIC" id="fig|1245471.3.peg.4706"/>
<gene>
    <name evidence="1" type="ORF">PCA10_46500</name>
</gene>